<organism evidence="1">
    <name type="scientific">Arundo donax</name>
    <name type="common">Giant reed</name>
    <name type="synonym">Donax arundinaceus</name>
    <dbReference type="NCBI Taxonomy" id="35708"/>
    <lineage>
        <taxon>Eukaryota</taxon>
        <taxon>Viridiplantae</taxon>
        <taxon>Streptophyta</taxon>
        <taxon>Embryophyta</taxon>
        <taxon>Tracheophyta</taxon>
        <taxon>Spermatophyta</taxon>
        <taxon>Magnoliopsida</taxon>
        <taxon>Liliopsida</taxon>
        <taxon>Poales</taxon>
        <taxon>Poaceae</taxon>
        <taxon>PACMAD clade</taxon>
        <taxon>Arundinoideae</taxon>
        <taxon>Arundineae</taxon>
        <taxon>Arundo</taxon>
    </lineage>
</organism>
<dbReference type="EMBL" id="GBRH01245699">
    <property type="protein sequence ID" value="JAD52196.1"/>
    <property type="molecule type" value="Transcribed_RNA"/>
</dbReference>
<accession>A0A0A9AM36</accession>
<evidence type="ECO:0000313" key="1">
    <source>
        <dbReference type="EMBL" id="JAD52196.1"/>
    </source>
</evidence>
<protein>
    <submittedName>
        <fullName evidence="1">Uncharacterized protein</fullName>
    </submittedName>
</protein>
<reference evidence="1" key="1">
    <citation type="submission" date="2014-09" db="EMBL/GenBank/DDBJ databases">
        <authorList>
            <person name="Magalhaes I.L.F."/>
            <person name="Oliveira U."/>
            <person name="Santos F.R."/>
            <person name="Vidigal T.H.D.A."/>
            <person name="Brescovit A.D."/>
            <person name="Santos A.J."/>
        </authorList>
    </citation>
    <scope>NUCLEOTIDE SEQUENCE</scope>
    <source>
        <tissue evidence="1">Shoot tissue taken approximately 20 cm above the soil surface</tissue>
    </source>
</reference>
<dbReference type="AlphaFoldDB" id="A0A0A9AM36"/>
<sequence>MRTGTQRSRVQREGASCGQCIEQPVCTRTDTGAKPLL</sequence>
<proteinExistence type="predicted"/>
<reference evidence="1" key="2">
    <citation type="journal article" date="2015" name="Data Brief">
        <title>Shoot transcriptome of the giant reed, Arundo donax.</title>
        <authorList>
            <person name="Barrero R.A."/>
            <person name="Guerrero F.D."/>
            <person name="Moolhuijzen P."/>
            <person name="Goolsby J.A."/>
            <person name="Tidwell J."/>
            <person name="Bellgard S.E."/>
            <person name="Bellgard M.I."/>
        </authorList>
    </citation>
    <scope>NUCLEOTIDE SEQUENCE</scope>
    <source>
        <tissue evidence="1">Shoot tissue taken approximately 20 cm above the soil surface</tissue>
    </source>
</reference>
<name>A0A0A9AM36_ARUDO</name>